<keyword evidence="2" id="KW-1185">Reference proteome</keyword>
<dbReference type="PANTHER" id="PTHR33361:SF16">
    <property type="entry name" value="DUF885 DOMAIN-CONTAINING PROTEIN"/>
    <property type="match status" value="1"/>
</dbReference>
<name>A0A2S6IGD5_9FLAO</name>
<proteinExistence type="predicted"/>
<comment type="caution">
    <text evidence="1">The sequence shown here is derived from an EMBL/GenBank/DDBJ whole genome shotgun (WGS) entry which is preliminary data.</text>
</comment>
<evidence type="ECO:0000313" key="2">
    <source>
        <dbReference type="Proteomes" id="UP000239002"/>
    </source>
</evidence>
<dbReference type="Proteomes" id="UP000239002">
    <property type="component" value="Unassembled WGS sequence"/>
</dbReference>
<reference evidence="1 2" key="1">
    <citation type="submission" date="2018-02" db="EMBL/GenBank/DDBJ databases">
        <title>Genomic Encyclopedia of Archaeal and Bacterial Type Strains, Phase II (KMG-II): from individual species to whole genera.</title>
        <authorList>
            <person name="Goeker M."/>
        </authorList>
    </citation>
    <scope>NUCLEOTIDE SEQUENCE [LARGE SCALE GENOMIC DNA]</scope>
    <source>
        <strain evidence="1 2">DSM 16809</strain>
    </source>
</reference>
<dbReference type="EMBL" id="PTJE01000007">
    <property type="protein sequence ID" value="PPK93256.1"/>
    <property type="molecule type" value="Genomic_DNA"/>
</dbReference>
<protein>
    <submittedName>
        <fullName evidence="1">Uncharacterized protein (DUF885 family)</fullName>
    </submittedName>
</protein>
<accession>A0A2S6IGD5</accession>
<evidence type="ECO:0000313" key="1">
    <source>
        <dbReference type="EMBL" id="PPK93256.1"/>
    </source>
</evidence>
<dbReference type="PANTHER" id="PTHR33361">
    <property type="entry name" value="GLR0591 PROTEIN"/>
    <property type="match status" value="1"/>
</dbReference>
<dbReference type="Pfam" id="PF05960">
    <property type="entry name" value="DUF885"/>
    <property type="match status" value="1"/>
</dbReference>
<dbReference type="InterPro" id="IPR010281">
    <property type="entry name" value="DUF885"/>
</dbReference>
<organism evidence="1 2">
    <name type="scientific">Nonlabens xylanidelens</name>
    <dbReference type="NCBI Taxonomy" id="191564"/>
    <lineage>
        <taxon>Bacteria</taxon>
        <taxon>Pseudomonadati</taxon>
        <taxon>Bacteroidota</taxon>
        <taxon>Flavobacteriia</taxon>
        <taxon>Flavobacteriales</taxon>
        <taxon>Flavobacteriaceae</taxon>
        <taxon>Nonlabens</taxon>
    </lineage>
</organism>
<dbReference type="AlphaFoldDB" id="A0A2S6IGD5"/>
<sequence length="611" mass="70366">MVQYIFMKQIIVIVALVLLISCKEGGKDTAFVKANSTEKAAQFNDWLAVQFQEDLSRDPQMQTSMGSKENYGKWTDISSDHELESKKIAERRLAYLRDSIHKEGLTGQDRLSYDLYYQKQKQGIANFDYRLYTYPVNQMHGMQSEIPAFLINQHRIDNVSDAKAYISRLKGIQPLFEQLSENLKLREYNGIMMPRFVFHHVLKDSRNVIDGYPFNDSKNNSTLMEDFLNKISKLKLSSEERKQLEEEAVLALQNEVESGYKTLIATLENQQQRATLEDGVWKFPKGDEFYEYALQQTTTTDMTADEIHKLGLSEVARIHGEMEEIMKKVNFDGSLHDFFKFMREDEQFYYSDDASGKAEYLKEATAIIEDMKGDLDQLFITKPKADIKVKAVEAFREASAGKAFYQQPAIDGSRPGTYYANLYKMKAMPSYQMEALAYHEGIPGHHMQIAIAQELEGIPDFRKHSFYTAYVEGWGLYSELIPKEIGKYEDPYSDFGRLAMELWRACRLVVDTGIHTKKWSRDDGIKYYVINTPNAEIDAVKMVERHIVMPSQATAYKVGMNKILDLRKMAKAELGDDFDIKEFHDVILTSGALPLTVLEKQVKAYIQSKKQ</sequence>
<gene>
    <name evidence="1" type="ORF">LY01_02541</name>
</gene>